<proteinExistence type="inferred from homology"/>
<dbReference type="InterPro" id="IPR013106">
    <property type="entry name" value="Ig_V-set"/>
</dbReference>
<dbReference type="Proteomes" id="UP000005447">
    <property type="component" value="Unassembled WGS sequence"/>
</dbReference>
<dbReference type="PANTHER" id="PTHR21462:SF2">
    <property type="entry name" value="CELL SURFACE GLYCOPROTEIN CD200 RECEPTOR 2"/>
    <property type="match status" value="1"/>
</dbReference>
<dbReference type="GO" id="GO:0038023">
    <property type="term" value="F:signaling receptor activity"/>
    <property type="evidence" value="ECO:0007669"/>
    <property type="project" value="InterPro"/>
</dbReference>
<keyword evidence="3 8" id="KW-0812">Transmembrane</keyword>
<evidence type="ECO:0000313" key="10">
    <source>
        <dbReference type="Ensembl" id="ENSCPOP00000029097.1"/>
    </source>
</evidence>
<dbReference type="PROSITE" id="PS50835">
    <property type="entry name" value="IG_LIKE"/>
    <property type="match status" value="1"/>
</dbReference>
<reference evidence="11" key="1">
    <citation type="journal article" date="2011" name="Nature">
        <title>A high-resolution map of human evolutionary constraint using 29 mammals.</title>
        <authorList>
            <person name="Lindblad-Toh K."/>
            <person name="Garber M."/>
            <person name="Zuk O."/>
            <person name="Lin M.F."/>
            <person name="Parker B.J."/>
            <person name="Washietl S."/>
            <person name="Kheradpour P."/>
            <person name="Ernst J."/>
            <person name="Jordan G."/>
            <person name="Mauceli E."/>
            <person name="Ward L.D."/>
            <person name="Lowe C.B."/>
            <person name="Holloway A.K."/>
            <person name="Clamp M."/>
            <person name="Gnerre S."/>
            <person name="Alfoldi J."/>
            <person name="Beal K."/>
            <person name="Chang J."/>
            <person name="Clawson H."/>
            <person name="Cuff J."/>
            <person name="Di Palma F."/>
            <person name="Fitzgerald S."/>
            <person name="Flicek P."/>
            <person name="Guttman M."/>
            <person name="Hubisz M.J."/>
            <person name="Jaffe D.B."/>
            <person name="Jungreis I."/>
            <person name="Kent W.J."/>
            <person name="Kostka D."/>
            <person name="Lara M."/>
            <person name="Martins A.L."/>
            <person name="Massingham T."/>
            <person name="Moltke I."/>
            <person name="Raney B.J."/>
            <person name="Rasmussen M.D."/>
            <person name="Robinson J."/>
            <person name="Stark A."/>
            <person name="Vilella A.J."/>
            <person name="Wen J."/>
            <person name="Xie X."/>
            <person name="Zody M.C."/>
            <person name="Baldwin J."/>
            <person name="Bloom T."/>
            <person name="Chin C.W."/>
            <person name="Heiman D."/>
            <person name="Nicol R."/>
            <person name="Nusbaum C."/>
            <person name="Young S."/>
            <person name="Wilkinson J."/>
            <person name="Worley K.C."/>
            <person name="Kovar C.L."/>
            <person name="Muzny D.M."/>
            <person name="Gibbs R.A."/>
            <person name="Cree A."/>
            <person name="Dihn H.H."/>
            <person name="Fowler G."/>
            <person name="Jhangiani S."/>
            <person name="Joshi V."/>
            <person name="Lee S."/>
            <person name="Lewis L.R."/>
            <person name="Nazareth L.V."/>
            <person name="Okwuonu G."/>
            <person name="Santibanez J."/>
            <person name="Warren W.C."/>
            <person name="Mardis E.R."/>
            <person name="Weinstock G.M."/>
            <person name="Wilson R.K."/>
            <person name="Delehaunty K."/>
            <person name="Dooling D."/>
            <person name="Fronik C."/>
            <person name="Fulton L."/>
            <person name="Fulton B."/>
            <person name="Graves T."/>
            <person name="Minx P."/>
            <person name="Sodergren E."/>
            <person name="Birney E."/>
            <person name="Margulies E.H."/>
            <person name="Herrero J."/>
            <person name="Green E.D."/>
            <person name="Haussler D."/>
            <person name="Siepel A."/>
            <person name="Goldman N."/>
            <person name="Pollard K.S."/>
            <person name="Pedersen J.S."/>
            <person name="Lander E.S."/>
            <person name="Kellis M."/>
        </authorList>
    </citation>
    <scope>NUCLEOTIDE SEQUENCE [LARGE SCALE GENOMIC DNA]</scope>
    <source>
        <strain evidence="11">2N</strain>
    </source>
</reference>
<dbReference type="GeneTree" id="ENSGT00390000014496"/>
<name>A0A286XU84_CAVPO</name>
<sequence length="351" mass="39349">MLTALLVRRKNTYWRTENKTTEMLCPPRTSDLGLLLIAVFFLVDFVDSDNSCTDENRNIRNNSSPLAEANSRLFIEMGSRKVLCCPDVLLTNILLTTWKITLRGQTLCTKSYDKEENQTSDNCTDERITWTSRPDLSPDLQINGAAVTHDGTYICEMVNSTGNFQHEYQLQVLVRPEANIFPIKNKTVVCEAVAGKPAAQISWIPQGHCQSEEETTSYSNSTVTVRSSCSYSGNVSTVTCLVSHLTGNWSLSESLPSVIGISRPSESYIRYIIPSIAIILIIVGSVWFLKTKGFRQCKFKNPAPTPAVDEDEMQPYACYTEKNNPLYDTVNKVKMFQISQGEIDYKGLCTL</sequence>
<dbReference type="InterPro" id="IPR040012">
    <property type="entry name" value="CD200R"/>
</dbReference>
<reference evidence="10" key="2">
    <citation type="submission" date="2025-08" db="UniProtKB">
        <authorList>
            <consortium name="Ensembl"/>
        </authorList>
    </citation>
    <scope>IDENTIFICATION</scope>
    <source>
        <strain evidence="10">2N</strain>
    </source>
</reference>
<evidence type="ECO:0000256" key="8">
    <source>
        <dbReference type="SAM" id="Phobius"/>
    </source>
</evidence>
<evidence type="ECO:0000256" key="3">
    <source>
        <dbReference type="ARBA" id="ARBA00022692"/>
    </source>
</evidence>
<accession>A0A286XU84</accession>
<comment type="subcellular location">
    <subcellularLocation>
        <location evidence="1">Membrane</location>
        <topology evidence="1">Single-pass membrane protein</topology>
    </subcellularLocation>
</comment>
<comment type="similarity">
    <text evidence="2">Belongs to the CD200R family.</text>
</comment>
<dbReference type="OMA" id="TCKSPKP"/>
<protein>
    <recommendedName>
        <fullName evidence="9">Ig-like domain-containing protein</fullName>
    </recommendedName>
</protein>
<evidence type="ECO:0000256" key="2">
    <source>
        <dbReference type="ARBA" id="ARBA00008215"/>
    </source>
</evidence>
<keyword evidence="11" id="KW-1185">Reference proteome</keyword>
<gene>
    <name evidence="10" type="primary">LOC100735277</name>
</gene>
<dbReference type="AlphaFoldDB" id="A0A286XU84"/>
<dbReference type="Bgee" id="ENSCPOG00000033300">
    <property type="expression patterns" value="Expressed in liver and 7 other cell types or tissues"/>
</dbReference>
<dbReference type="InterPro" id="IPR036179">
    <property type="entry name" value="Ig-like_dom_sf"/>
</dbReference>
<evidence type="ECO:0000256" key="4">
    <source>
        <dbReference type="ARBA" id="ARBA00022989"/>
    </source>
</evidence>
<keyword evidence="4 8" id="KW-1133">Transmembrane helix</keyword>
<dbReference type="InterPro" id="IPR007110">
    <property type="entry name" value="Ig-like_dom"/>
</dbReference>
<dbReference type="EMBL" id="AAKN02035443">
    <property type="status" value="NOT_ANNOTATED_CDS"/>
    <property type="molecule type" value="Genomic_DNA"/>
</dbReference>
<evidence type="ECO:0000259" key="9">
    <source>
        <dbReference type="PROSITE" id="PS50835"/>
    </source>
</evidence>
<keyword evidence="7" id="KW-0325">Glycoprotein</keyword>
<dbReference type="SUPFAM" id="SSF48726">
    <property type="entry name" value="Immunoglobulin"/>
    <property type="match status" value="2"/>
</dbReference>
<dbReference type="Pfam" id="PF07686">
    <property type="entry name" value="V-set"/>
    <property type="match status" value="1"/>
</dbReference>
<dbReference type="EMBL" id="AAKN02035442">
    <property type="status" value="NOT_ANNOTATED_CDS"/>
    <property type="molecule type" value="Genomic_DNA"/>
</dbReference>
<dbReference type="RefSeq" id="XP_023420650.1">
    <property type="nucleotide sequence ID" value="XM_023564882.2"/>
</dbReference>
<dbReference type="VEuPathDB" id="HostDB:ENSCPOG00000033300"/>
<evidence type="ECO:0000313" key="11">
    <source>
        <dbReference type="Proteomes" id="UP000005447"/>
    </source>
</evidence>
<dbReference type="Gene3D" id="2.60.40.10">
    <property type="entry name" value="Immunoglobulins"/>
    <property type="match status" value="2"/>
</dbReference>
<dbReference type="eggNOG" id="ENOG502S9IV">
    <property type="taxonomic scope" value="Eukaryota"/>
</dbReference>
<evidence type="ECO:0000256" key="6">
    <source>
        <dbReference type="ARBA" id="ARBA00023157"/>
    </source>
</evidence>
<dbReference type="InterPro" id="IPR013783">
    <property type="entry name" value="Ig-like_fold"/>
</dbReference>
<feature type="transmembrane region" description="Helical" evidence="8">
    <location>
        <begin position="268"/>
        <end position="289"/>
    </location>
</feature>
<keyword evidence="5 8" id="KW-0472">Membrane</keyword>
<evidence type="ECO:0000256" key="7">
    <source>
        <dbReference type="ARBA" id="ARBA00023180"/>
    </source>
</evidence>
<dbReference type="Ensembl" id="ENSCPOT00000042798.1">
    <property type="protein sequence ID" value="ENSCPOP00000029097.1"/>
    <property type="gene ID" value="ENSCPOG00000033300.1"/>
</dbReference>
<keyword evidence="6" id="KW-1015">Disulfide bond</keyword>
<dbReference type="EMBL" id="AAKN02035441">
    <property type="status" value="NOT_ANNOTATED_CDS"/>
    <property type="molecule type" value="Genomic_DNA"/>
</dbReference>
<evidence type="ECO:0000256" key="5">
    <source>
        <dbReference type="ARBA" id="ARBA00023136"/>
    </source>
</evidence>
<feature type="domain" description="Ig-like" evidence="9">
    <location>
        <begin position="187"/>
        <end position="256"/>
    </location>
</feature>
<organism evidence="10 11">
    <name type="scientific">Cavia porcellus</name>
    <name type="common">Guinea pig</name>
    <dbReference type="NCBI Taxonomy" id="10141"/>
    <lineage>
        <taxon>Eukaryota</taxon>
        <taxon>Metazoa</taxon>
        <taxon>Chordata</taxon>
        <taxon>Craniata</taxon>
        <taxon>Vertebrata</taxon>
        <taxon>Euteleostomi</taxon>
        <taxon>Mammalia</taxon>
        <taxon>Eutheria</taxon>
        <taxon>Euarchontoglires</taxon>
        <taxon>Glires</taxon>
        <taxon>Rodentia</taxon>
        <taxon>Hystricomorpha</taxon>
        <taxon>Caviidae</taxon>
        <taxon>Cavia</taxon>
    </lineage>
</organism>
<dbReference type="GeneID" id="100735277"/>
<evidence type="ECO:0000256" key="1">
    <source>
        <dbReference type="ARBA" id="ARBA00004167"/>
    </source>
</evidence>
<dbReference type="InParanoid" id="A0A286XU84"/>
<dbReference type="STRING" id="10141.ENSCPOP00000029097"/>
<dbReference type="GO" id="GO:0150077">
    <property type="term" value="P:regulation of neuroinflammatory response"/>
    <property type="evidence" value="ECO:0007669"/>
    <property type="project" value="InterPro"/>
</dbReference>
<dbReference type="FunCoup" id="A0A286XU84">
    <property type="interactions" value="444"/>
</dbReference>
<dbReference type="GO" id="GO:0009897">
    <property type="term" value="C:external side of plasma membrane"/>
    <property type="evidence" value="ECO:0007669"/>
    <property type="project" value="TreeGrafter"/>
</dbReference>
<dbReference type="PANTHER" id="PTHR21462">
    <property type="entry name" value="CELL SURFACE GLYCOPROTEIN OX2 RECEPTOR PRECURSOR"/>
    <property type="match status" value="1"/>
</dbReference>
<reference evidence="10" key="3">
    <citation type="submission" date="2025-09" db="UniProtKB">
        <authorList>
            <consortium name="Ensembl"/>
        </authorList>
    </citation>
    <scope>IDENTIFICATION</scope>
    <source>
        <strain evidence="10">2N</strain>
    </source>
</reference>
<dbReference type="OrthoDB" id="8915654at2759"/>